<keyword evidence="3" id="KW-1185">Reference proteome</keyword>
<evidence type="ECO:0000313" key="2">
    <source>
        <dbReference type="EMBL" id="KAK9909790.1"/>
    </source>
</evidence>
<feature type="transmembrane region" description="Helical" evidence="1">
    <location>
        <begin position="22"/>
        <end position="39"/>
    </location>
</feature>
<accession>A0ABR2YST3</accession>
<organism evidence="2 3">
    <name type="scientific">Coccomyxa subellipsoidea</name>
    <dbReference type="NCBI Taxonomy" id="248742"/>
    <lineage>
        <taxon>Eukaryota</taxon>
        <taxon>Viridiplantae</taxon>
        <taxon>Chlorophyta</taxon>
        <taxon>core chlorophytes</taxon>
        <taxon>Trebouxiophyceae</taxon>
        <taxon>Trebouxiophyceae incertae sedis</taxon>
        <taxon>Coccomyxaceae</taxon>
        <taxon>Coccomyxa</taxon>
    </lineage>
</organism>
<dbReference type="Proteomes" id="UP001491310">
    <property type="component" value="Unassembled WGS sequence"/>
</dbReference>
<reference evidence="2 3" key="1">
    <citation type="journal article" date="2024" name="Nat. Commun.">
        <title>Phylogenomics reveals the evolutionary origins of lichenization in chlorophyte algae.</title>
        <authorList>
            <person name="Puginier C."/>
            <person name="Libourel C."/>
            <person name="Otte J."/>
            <person name="Skaloud P."/>
            <person name="Haon M."/>
            <person name="Grisel S."/>
            <person name="Petersen M."/>
            <person name="Berrin J.G."/>
            <person name="Delaux P.M."/>
            <person name="Dal Grande F."/>
            <person name="Keller J."/>
        </authorList>
    </citation>
    <scope>NUCLEOTIDE SEQUENCE [LARGE SCALE GENOMIC DNA]</scope>
    <source>
        <strain evidence="2 3">SAG 216-7</strain>
    </source>
</reference>
<feature type="transmembrane region" description="Helical" evidence="1">
    <location>
        <begin position="46"/>
        <end position="65"/>
    </location>
</feature>
<dbReference type="EMBL" id="JALJOT010000006">
    <property type="protein sequence ID" value="KAK9909790.1"/>
    <property type="molecule type" value="Genomic_DNA"/>
</dbReference>
<gene>
    <name evidence="2" type="ORF">WJX75_007475</name>
</gene>
<keyword evidence="1" id="KW-0472">Membrane</keyword>
<comment type="caution">
    <text evidence="2">The sequence shown here is derived from an EMBL/GenBank/DDBJ whole genome shotgun (WGS) entry which is preliminary data.</text>
</comment>
<keyword evidence="1" id="KW-1133">Transmembrane helix</keyword>
<proteinExistence type="predicted"/>
<keyword evidence="1" id="KW-0812">Transmembrane</keyword>
<evidence type="ECO:0000313" key="3">
    <source>
        <dbReference type="Proteomes" id="UP001491310"/>
    </source>
</evidence>
<protein>
    <submittedName>
        <fullName evidence="2">Uncharacterized protein</fullName>
    </submittedName>
</protein>
<sequence length="223" mass="24839">MPWQGTRCPLATGWQERLTTKVLLAAGLGSATGAVLAILERKPLRPYMLGTGASAAICLGLFGVLQEGMRVVRCHDSSINSTLAAGAASYILVSFQSGRQKAVPAALYCSLGAGSLHWLSQRYDWGGSTRRMLVRLDLLDDEEVQKELERPKLPYSAVKKEDLGWRRHLPIRKLTEEEWEQYQTVRKQRFKDRVRAAQSGGIAGILEEQQQAQSMEDRAARQQ</sequence>
<evidence type="ECO:0000256" key="1">
    <source>
        <dbReference type="SAM" id="Phobius"/>
    </source>
</evidence>
<name>A0ABR2YST3_9CHLO</name>